<gene>
    <name evidence="2" type="ORF">PAPOLLO_LOCUS24416</name>
</gene>
<dbReference type="Proteomes" id="UP000691718">
    <property type="component" value="Unassembled WGS sequence"/>
</dbReference>
<organism evidence="2 3">
    <name type="scientific">Parnassius apollo</name>
    <name type="common">Apollo butterfly</name>
    <name type="synonym">Papilio apollo</name>
    <dbReference type="NCBI Taxonomy" id="110799"/>
    <lineage>
        <taxon>Eukaryota</taxon>
        <taxon>Metazoa</taxon>
        <taxon>Ecdysozoa</taxon>
        <taxon>Arthropoda</taxon>
        <taxon>Hexapoda</taxon>
        <taxon>Insecta</taxon>
        <taxon>Pterygota</taxon>
        <taxon>Neoptera</taxon>
        <taxon>Endopterygota</taxon>
        <taxon>Lepidoptera</taxon>
        <taxon>Glossata</taxon>
        <taxon>Ditrysia</taxon>
        <taxon>Papilionoidea</taxon>
        <taxon>Papilionidae</taxon>
        <taxon>Parnassiinae</taxon>
        <taxon>Parnassini</taxon>
        <taxon>Parnassius</taxon>
        <taxon>Parnassius</taxon>
    </lineage>
</organism>
<dbReference type="OrthoDB" id="6159421at2759"/>
<protein>
    <submittedName>
        <fullName evidence="2">(apollo) hypothetical protein</fullName>
    </submittedName>
</protein>
<feature type="region of interest" description="Disordered" evidence="1">
    <location>
        <begin position="1"/>
        <end position="34"/>
    </location>
</feature>
<evidence type="ECO:0000313" key="2">
    <source>
        <dbReference type="EMBL" id="CAG5049160.1"/>
    </source>
</evidence>
<evidence type="ECO:0000256" key="1">
    <source>
        <dbReference type="SAM" id="MobiDB-lite"/>
    </source>
</evidence>
<feature type="compositionally biased region" description="Basic and acidic residues" evidence="1">
    <location>
        <begin position="1"/>
        <end position="32"/>
    </location>
</feature>
<dbReference type="AlphaFoldDB" id="A0A8S3Y0N7"/>
<evidence type="ECO:0000313" key="3">
    <source>
        <dbReference type="Proteomes" id="UP000691718"/>
    </source>
</evidence>
<sequence>MSHESEGERPTPGTSKKDRAQRGEFSSSEKDKHRAQKYRLVWEKLDMLKDWLWRGKNQFKAKCTVCDVDLVSEHGVLKIRASRKKHVKAISAILSK</sequence>
<name>A0A8S3Y0N7_PARAO</name>
<comment type="caution">
    <text evidence="2">The sequence shown here is derived from an EMBL/GenBank/DDBJ whole genome shotgun (WGS) entry which is preliminary data.</text>
</comment>
<keyword evidence="3" id="KW-1185">Reference proteome</keyword>
<proteinExistence type="predicted"/>
<accession>A0A8S3Y0N7</accession>
<reference evidence="2" key="1">
    <citation type="submission" date="2021-04" db="EMBL/GenBank/DDBJ databases">
        <authorList>
            <person name="Tunstrom K."/>
        </authorList>
    </citation>
    <scope>NUCLEOTIDE SEQUENCE</scope>
</reference>
<dbReference type="EMBL" id="CAJQZP010001468">
    <property type="protein sequence ID" value="CAG5049160.1"/>
    <property type="molecule type" value="Genomic_DNA"/>
</dbReference>